<organism evidence="2 3">
    <name type="scientific">Deinococcus ficus</name>
    <dbReference type="NCBI Taxonomy" id="317577"/>
    <lineage>
        <taxon>Bacteria</taxon>
        <taxon>Thermotogati</taxon>
        <taxon>Deinococcota</taxon>
        <taxon>Deinococci</taxon>
        <taxon>Deinococcales</taxon>
        <taxon>Deinococcaceae</taxon>
        <taxon>Deinococcus</taxon>
    </lineage>
</organism>
<evidence type="ECO:0000256" key="1">
    <source>
        <dbReference type="SAM" id="Phobius"/>
    </source>
</evidence>
<evidence type="ECO:0000313" key="3">
    <source>
        <dbReference type="Proteomes" id="UP000259030"/>
    </source>
</evidence>
<feature type="transmembrane region" description="Helical" evidence="1">
    <location>
        <begin position="186"/>
        <end position="204"/>
    </location>
</feature>
<feature type="transmembrane region" description="Helical" evidence="1">
    <location>
        <begin position="82"/>
        <end position="104"/>
    </location>
</feature>
<dbReference type="KEGG" id="dfc:DFI_02600"/>
<keyword evidence="1" id="KW-1133">Transmembrane helix</keyword>
<reference evidence="2 3" key="1">
    <citation type="submission" date="2017-05" db="EMBL/GenBank/DDBJ databases">
        <title>The complete genome sequence of Deinococcus ficus isolated from the rhizosphere of the Ficus religiosa L. in Taiwan.</title>
        <authorList>
            <person name="Wu K.-M."/>
            <person name="Liao T.-L."/>
            <person name="Liu Y.-M."/>
            <person name="Young C.-C."/>
            <person name="Tsai S.-F."/>
        </authorList>
    </citation>
    <scope>NUCLEOTIDE SEQUENCE [LARGE SCALE GENOMIC DNA]</scope>
    <source>
        <strain evidence="2 3">CC-FR2-10</strain>
    </source>
</reference>
<feature type="transmembrane region" description="Helical" evidence="1">
    <location>
        <begin position="155"/>
        <end position="174"/>
    </location>
</feature>
<sequence>MTLPPGNPWRAPALAALAAQVASLFLLSAYAAATGRGVFVWLGVVETALAGVVLWWWTALLGRVLRGQAVPDTDGTWRSLALLYPWLTALRGASWLAVLLAVLGGGAPEASALGLTALLTLWAASILAGNAVYGSLLRLTLDPASQSARTRLTDWLNVAAALSLGMGVANLVPLPGFSTAPGLTDALAYGAGAALDVAATLLAFQAVRAGAGTPPDAD</sequence>
<dbReference type="STRING" id="317577.GCA_000419625_00620"/>
<dbReference type="Proteomes" id="UP000259030">
    <property type="component" value="Chromosome"/>
</dbReference>
<proteinExistence type="predicted"/>
<dbReference type="AlphaFoldDB" id="A0A221STT4"/>
<feature type="transmembrane region" description="Helical" evidence="1">
    <location>
        <begin position="41"/>
        <end position="61"/>
    </location>
</feature>
<protein>
    <submittedName>
        <fullName evidence="2">Uncharacterized protein</fullName>
    </submittedName>
</protein>
<evidence type="ECO:0000313" key="2">
    <source>
        <dbReference type="EMBL" id="ASN80043.1"/>
    </source>
</evidence>
<accession>A0A221STT4</accession>
<dbReference type="EMBL" id="CP021081">
    <property type="protein sequence ID" value="ASN80043.1"/>
    <property type="molecule type" value="Genomic_DNA"/>
</dbReference>
<name>A0A221STT4_9DEIO</name>
<keyword evidence="1" id="KW-0472">Membrane</keyword>
<dbReference type="OrthoDB" id="62991at2"/>
<keyword evidence="1" id="KW-0812">Transmembrane</keyword>
<feature type="transmembrane region" description="Helical" evidence="1">
    <location>
        <begin position="110"/>
        <end position="134"/>
    </location>
</feature>
<gene>
    <name evidence="2" type="ORF">DFI_02600</name>
</gene>
<keyword evidence="3" id="KW-1185">Reference proteome</keyword>
<dbReference type="RefSeq" id="WP_022800240.1">
    <property type="nucleotide sequence ID" value="NZ_ATTJ01000001.1"/>
</dbReference>